<proteinExistence type="predicted"/>
<evidence type="ECO:0000313" key="3">
    <source>
        <dbReference type="EMBL" id="CAB1432773.1"/>
    </source>
</evidence>
<comment type="caution">
    <text evidence="3">The sequence shown here is derived from an EMBL/GenBank/DDBJ whole genome shotgun (WGS) entry which is preliminary data.</text>
</comment>
<name>A0A9N7UIK0_PLEPL</name>
<dbReference type="AlphaFoldDB" id="A0A9N7UIK0"/>
<sequence>MQHRVLAAIRAGGFPVLLNYEGLLVCCVLSSSSEAAAAPYVFSLIELFPGPVEAGSARRSPLIFLNDVASVSVKVAAAAARRGLLELTSQRDKQSSLLDTDGGAITSTPPKNTVEKREELRGKSKCVVECPACQRKHIGGNWQSSFCRILREREQQKVGLAVDGALRSHLSSFPRAAKIRHRAISPECSAGAVGASGARFACSLGRWKETASGGLPGSRLDRDGSADAYGYNTRLCAARFAIYNEKKSQFEIKRNNPKDLVERVARDISKLLNSKRKALEKLAREAEQLQKEHVWQDGVTENAISYYDSKADSDYSEACGLSDAASSTEDTRVSGGTSSRLAATFSFSSGHVPLTALARLID</sequence>
<keyword evidence="1" id="KW-0175">Coiled coil</keyword>
<gene>
    <name evidence="3" type="ORF">PLEPLA_LOCUS20859</name>
</gene>
<evidence type="ECO:0000256" key="1">
    <source>
        <dbReference type="SAM" id="Coils"/>
    </source>
</evidence>
<reference evidence="3" key="1">
    <citation type="submission" date="2020-03" db="EMBL/GenBank/DDBJ databases">
        <authorList>
            <person name="Weist P."/>
        </authorList>
    </citation>
    <scope>NUCLEOTIDE SEQUENCE</scope>
</reference>
<feature type="region of interest" description="Disordered" evidence="2">
    <location>
        <begin position="95"/>
        <end position="118"/>
    </location>
</feature>
<feature type="coiled-coil region" evidence="1">
    <location>
        <begin position="265"/>
        <end position="292"/>
    </location>
</feature>
<evidence type="ECO:0000256" key="2">
    <source>
        <dbReference type="SAM" id="MobiDB-lite"/>
    </source>
</evidence>
<dbReference type="EMBL" id="CADEAL010001475">
    <property type="protein sequence ID" value="CAB1432773.1"/>
    <property type="molecule type" value="Genomic_DNA"/>
</dbReference>
<protein>
    <submittedName>
        <fullName evidence="3">Uncharacterized protein</fullName>
    </submittedName>
</protein>
<evidence type="ECO:0000313" key="4">
    <source>
        <dbReference type="Proteomes" id="UP001153269"/>
    </source>
</evidence>
<keyword evidence="4" id="KW-1185">Reference proteome</keyword>
<accession>A0A9N7UIK0</accession>
<dbReference type="Proteomes" id="UP001153269">
    <property type="component" value="Unassembled WGS sequence"/>
</dbReference>
<organism evidence="3 4">
    <name type="scientific">Pleuronectes platessa</name>
    <name type="common">European plaice</name>
    <dbReference type="NCBI Taxonomy" id="8262"/>
    <lineage>
        <taxon>Eukaryota</taxon>
        <taxon>Metazoa</taxon>
        <taxon>Chordata</taxon>
        <taxon>Craniata</taxon>
        <taxon>Vertebrata</taxon>
        <taxon>Euteleostomi</taxon>
        <taxon>Actinopterygii</taxon>
        <taxon>Neopterygii</taxon>
        <taxon>Teleostei</taxon>
        <taxon>Neoteleostei</taxon>
        <taxon>Acanthomorphata</taxon>
        <taxon>Carangaria</taxon>
        <taxon>Pleuronectiformes</taxon>
        <taxon>Pleuronectoidei</taxon>
        <taxon>Pleuronectidae</taxon>
        <taxon>Pleuronectes</taxon>
    </lineage>
</organism>